<protein>
    <recommendedName>
        <fullName evidence="3">Ig-like domain-containing protein</fullName>
    </recommendedName>
</protein>
<reference evidence="1 2" key="1">
    <citation type="submission" date="2019-08" db="EMBL/GenBank/DDBJ databases">
        <title>Whole genome of Aphis craccivora.</title>
        <authorList>
            <person name="Voronova N.V."/>
            <person name="Shulinski R.S."/>
            <person name="Bandarenka Y.V."/>
            <person name="Zhorov D.G."/>
            <person name="Warner D."/>
        </authorList>
    </citation>
    <scope>NUCLEOTIDE SEQUENCE [LARGE SCALE GENOMIC DNA]</scope>
    <source>
        <strain evidence="1">180601</strain>
        <tissue evidence="1">Whole Body</tissue>
    </source>
</reference>
<comment type="caution">
    <text evidence="1">The sequence shown here is derived from an EMBL/GenBank/DDBJ whole genome shotgun (WGS) entry which is preliminary data.</text>
</comment>
<dbReference type="PANTHER" id="PTHR21261">
    <property type="entry name" value="BEAT PROTEIN"/>
    <property type="match status" value="1"/>
</dbReference>
<accession>A0A6G0Z3R7</accession>
<dbReference type="InterPro" id="IPR013783">
    <property type="entry name" value="Ig-like_fold"/>
</dbReference>
<gene>
    <name evidence="1" type="ORF">FWK35_00020284</name>
</gene>
<organism evidence="1 2">
    <name type="scientific">Aphis craccivora</name>
    <name type="common">Cowpea aphid</name>
    <dbReference type="NCBI Taxonomy" id="307492"/>
    <lineage>
        <taxon>Eukaryota</taxon>
        <taxon>Metazoa</taxon>
        <taxon>Ecdysozoa</taxon>
        <taxon>Arthropoda</taxon>
        <taxon>Hexapoda</taxon>
        <taxon>Insecta</taxon>
        <taxon>Pterygota</taxon>
        <taxon>Neoptera</taxon>
        <taxon>Paraneoptera</taxon>
        <taxon>Hemiptera</taxon>
        <taxon>Sternorrhyncha</taxon>
        <taxon>Aphidomorpha</taxon>
        <taxon>Aphidoidea</taxon>
        <taxon>Aphididae</taxon>
        <taxon>Aphidini</taxon>
        <taxon>Aphis</taxon>
        <taxon>Aphis</taxon>
    </lineage>
</organism>
<dbReference type="InterPro" id="IPR036179">
    <property type="entry name" value="Ig-like_dom_sf"/>
</dbReference>
<evidence type="ECO:0000313" key="2">
    <source>
        <dbReference type="Proteomes" id="UP000478052"/>
    </source>
</evidence>
<evidence type="ECO:0000313" key="1">
    <source>
        <dbReference type="EMBL" id="KAF0765087.1"/>
    </source>
</evidence>
<keyword evidence="2" id="KW-1185">Reference proteome</keyword>
<dbReference type="EMBL" id="VUJU01001487">
    <property type="protein sequence ID" value="KAF0765087.1"/>
    <property type="molecule type" value="Genomic_DNA"/>
</dbReference>
<dbReference type="OrthoDB" id="10015491at2759"/>
<dbReference type="SUPFAM" id="SSF48726">
    <property type="entry name" value="Immunoglobulin"/>
    <property type="match status" value="1"/>
</dbReference>
<dbReference type="AlphaFoldDB" id="A0A6G0Z3R7"/>
<dbReference type="Gene3D" id="2.60.40.10">
    <property type="entry name" value="Immunoglobulins"/>
    <property type="match status" value="1"/>
</dbReference>
<dbReference type="PANTHER" id="PTHR21261:SF15">
    <property type="entry name" value="BEATEN PATH IIIA, ISOFORM D-RELATED"/>
    <property type="match status" value="1"/>
</dbReference>
<evidence type="ECO:0008006" key="3">
    <source>
        <dbReference type="Google" id="ProtNLM"/>
    </source>
</evidence>
<proteinExistence type="predicted"/>
<dbReference type="Proteomes" id="UP000478052">
    <property type="component" value="Unassembled WGS sequence"/>
</dbReference>
<sequence length="100" mass="11784">MWVSISSNLHLFYAFCLRLTELKIEKHTLVGNSTRLECKYDLQGEKLYTVKWYKDGNEFYRFLPGESPEIQVFDVTGVHVDVRSEENTDEIISKPKSFKF</sequence>
<name>A0A6G0Z3R7_APHCR</name>